<proteinExistence type="predicted"/>
<dbReference type="InterPro" id="IPR002523">
    <property type="entry name" value="MgTranspt_CorA/ZnTranspt_ZntB"/>
</dbReference>
<accession>A0ABR3QJC9</accession>
<comment type="caution">
    <text evidence="6">The sequence shown here is derived from an EMBL/GenBank/DDBJ whole genome shotgun (WGS) entry which is preliminary data.</text>
</comment>
<feature type="transmembrane region" description="Helical" evidence="5">
    <location>
        <begin position="142"/>
        <end position="162"/>
    </location>
</feature>
<protein>
    <submittedName>
        <fullName evidence="6">Uncharacterized protein</fullName>
    </submittedName>
</protein>
<evidence type="ECO:0000256" key="4">
    <source>
        <dbReference type="ARBA" id="ARBA00023136"/>
    </source>
</evidence>
<dbReference type="Pfam" id="PF01544">
    <property type="entry name" value="CorA"/>
    <property type="match status" value="1"/>
</dbReference>
<sequence>MPRRLTALANALASNCSSLKGVSGIIDSMESYLEGKQNVVNHDPASLDAFADQLSLMRQIVKSALRRNEYVKESVQAQVQMVYALRAQQDNEMSHQYGADMRVISIVTLIFLPGTFIATFFSTSFWDFGPANEGPIVSKWVWLYWVVTVVLTTCVIGAWIWWPLLARFNKRRLL</sequence>
<dbReference type="PANTHER" id="PTHR46494:SF3">
    <property type="entry name" value="ZINC TRANSPORT PROTEIN ZNTB"/>
    <property type="match status" value="1"/>
</dbReference>
<evidence type="ECO:0000256" key="2">
    <source>
        <dbReference type="ARBA" id="ARBA00022692"/>
    </source>
</evidence>
<evidence type="ECO:0000256" key="5">
    <source>
        <dbReference type="SAM" id="Phobius"/>
    </source>
</evidence>
<reference evidence="6 7" key="1">
    <citation type="submission" date="2024-02" db="EMBL/GenBank/DDBJ databases">
        <title>De novo assembly and annotation of 12 fungi associated with fruit tree decline syndrome in Ontario, Canada.</title>
        <authorList>
            <person name="Sulman M."/>
            <person name="Ellouze W."/>
            <person name="Ilyukhin E."/>
        </authorList>
    </citation>
    <scope>NUCLEOTIDE SEQUENCE [LARGE SCALE GENOMIC DNA]</scope>
    <source>
        <strain evidence="6 7">M42-189</strain>
    </source>
</reference>
<keyword evidence="2 5" id="KW-0812">Transmembrane</keyword>
<dbReference type="Gene3D" id="1.20.58.340">
    <property type="entry name" value="Magnesium transport protein CorA, transmembrane region"/>
    <property type="match status" value="1"/>
</dbReference>
<dbReference type="Proteomes" id="UP001521785">
    <property type="component" value="Unassembled WGS sequence"/>
</dbReference>
<dbReference type="InterPro" id="IPR045863">
    <property type="entry name" value="CorA_TM1_TM2"/>
</dbReference>
<keyword evidence="4 5" id="KW-0472">Membrane</keyword>
<gene>
    <name evidence="6" type="ORF">SLS60_011339</name>
</gene>
<keyword evidence="7" id="KW-1185">Reference proteome</keyword>
<evidence type="ECO:0000256" key="1">
    <source>
        <dbReference type="ARBA" id="ARBA00004651"/>
    </source>
</evidence>
<comment type="subcellular location">
    <subcellularLocation>
        <location evidence="1">Cell membrane</location>
        <topology evidence="1">Multi-pass membrane protein</topology>
    </subcellularLocation>
</comment>
<evidence type="ECO:0000313" key="7">
    <source>
        <dbReference type="Proteomes" id="UP001521785"/>
    </source>
</evidence>
<feature type="transmembrane region" description="Helical" evidence="5">
    <location>
        <begin position="103"/>
        <end position="122"/>
    </location>
</feature>
<keyword evidence="3 5" id="KW-1133">Transmembrane helix</keyword>
<evidence type="ECO:0000256" key="3">
    <source>
        <dbReference type="ARBA" id="ARBA00022989"/>
    </source>
</evidence>
<evidence type="ECO:0000313" key="6">
    <source>
        <dbReference type="EMBL" id="KAL1592262.1"/>
    </source>
</evidence>
<dbReference type="SUPFAM" id="SSF144083">
    <property type="entry name" value="Magnesium transport protein CorA, transmembrane region"/>
    <property type="match status" value="1"/>
</dbReference>
<name>A0ABR3QJC9_9PLEO</name>
<organism evidence="6 7">
    <name type="scientific">Paraconiothyrium brasiliense</name>
    <dbReference type="NCBI Taxonomy" id="300254"/>
    <lineage>
        <taxon>Eukaryota</taxon>
        <taxon>Fungi</taxon>
        <taxon>Dikarya</taxon>
        <taxon>Ascomycota</taxon>
        <taxon>Pezizomycotina</taxon>
        <taxon>Dothideomycetes</taxon>
        <taxon>Pleosporomycetidae</taxon>
        <taxon>Pleosporales</taxon>
        <taxon>Massarineae</taxon>
        <taxon>Didymosphaeriaceae</taxon>
        <taxon>Paraconiothyrium</taxon>
    </lineage>
</organism>
<dbReference type="PANTHER" id="PTHR46494">
    <property type="entry name" value="CORA FAMILY METAL ION TRANSPORTER (EUROFUNG)"/>
    <property type="match status" value="1"/>
</dbReference>
<dbReference type="EMBL" id="JAKJXO020000021">
    <property type="protein sequence ID" value="KAL1592262.1"/>
    <property type="molecule type" value="Genomic_DNA"/>
</dbReference>